<dbReference type="PROSITE" id="PS51156">
    <property type="entry name" value="ELM2"/>
    <property type="match status" value="1"/>
</dbReference>
<dbReference type="InterPro" id="IPR001025">
    <property type="entry name" value="BAH_dom"/>
</dbReference>
<dbReference type="SMART" id="SM00717">
    <property type="entry name" value="SANT"/>
    <property type="match status" value="1"/>
</dbReference>
<evidence type="ECO:0000259" key="13">
    <source>
        <dbReference type="PROSITE" id="PS51293"/>
    </source>
</evidence>
<dbReference type="AlphaFoldDB" id="A0A2G8LFE3"/>
<dbReference type="InterPro" id="IPR043151">
    <property type="entry name" value="BAH_sf"/>
</dbReference>
<comment type="caution">
    <text evidence="14">The sequence shown here is derived from an EMBL/GenBank/DDBJ whole genome shotgun (WGS) entry which is preliminary data.</text>
</comment>
<dbReference type="Pfam" id="PF00320">
    <property type="entry name" value="GATA"/>
    <property type="match status" value="1"/>
</dbReference>
<feature type="domain" description="ELM2" evidence="12">
    <location>
        <begin position="156"/>
        <end position="295"/>
    </location>
</feature>
<dbReference type="PANTHER" id="PTHR13859:SF11">
    <property type="entry name" value="GRUNGE, ISOFORM J"/>
    <property type="match status" value="1"/>
</dbReference>
<evidence type="ECO:0000313" key="14">
    <source>
        <dbReference type="EMBL" id="PIK58880.1"/>
    </source>
</evidence>
<evidence type="ECO:0000256" key="8">
    <source>
        <dbReference type="PROSITE-ProRule" id="PRU00094"/>
    </source>
</evidence>
<evidence type="ECO:0000256" key="4">
    <source>
        <dbReference type="ARBA" id="ARBA00022833"/>
    </source>
</evidence>
<evidence type="ECO:0000259" key="10">
    <source>
        <dbReference type="PROSITE" id="PS50114"/>
    </source>
</evidence>
<feature type="domain" description="BAH" evidence="11">
    <location>
        <begin position="26"/>
        <end position="155"/>
    </location>
</feature>
<dbReference type="PROSITE" id="PS50114">
    <property type="entry name" value="GATA_ZN_FINGER_2"/>
    <property type="match status" value="1"/>
</dbReference>
<evidence type="ECO:0000313" key="15">
    <source>
        <dbReference type="Proteomes" id="UP000230750"/>
    </source>
</evidence>
<keyword evidence="5" id="KW-0805">Transcription regulation</keyword>
<dbReference type="PANTHER" id="PTHR13859">
    <property type="entry name" value="ATROPHIN-RELATED"/>
    <property type="match status" value="1"/>
</dbReference>
<dbReference type="GO" id="GO:0043565">
    <property type="term" value="F:sequence-specific DNA binding"/>
    <property type="evidence" value="ECO:0007669"/>
    <property type="project" value="InterPro"/>
</dbReference>
<evidence type="ECO:0000256" key="6">
    <source>
        <dbReference type="ARBA" id="ARBA00023163"/>
    </source>
</evidence>
<dbReference type="Gene3D" id="4.10.1240.50">
    <property type="match status" value="1"/>
</dbReference>
<dbReference type="Gene3D" id="2.30.30.490">
    <property type="match status" value="1"/>
</dbReference>
<dbReference type="InterPro" id="IPR009057">
    <property type="entry name" value="Homeodomain-like_sf"/>
</dbReference>
<feature type="domain" description="SANT" evidence="13">
    <location>
        <begin position="299"/>
        <end position="351"/>
    </location>
</feature>
<dbReference type="GO" id="GO:0003714">
    <property type="term" value="F:transcription corepressor activity"/>
    <property type="evidence" value="ECO:0007669"/>
    <property type="project" value="TreeGrafter"/>
</dbReference>
<dbReference type="GO" id="GO:0003682">
    <property type="term" value="F:chromatin binding"/>
    <property type="evidence" value="ECO:0007669"/>
    <property type="project" value="InterPro"/>
</dbReference>
<dbReference type="GO" id="GO:0005634">
    <property type="term" value="C:nucleus"/>
    <property type="evidence" value="ECO:0007669"/>
    <property type="project" value="UniProtKB-SubCell"/>
</dbReference>
<keyword evidence="4" id="KW-0862">Zinc</keyword>
<dbReference type="SMART" id="SM01189">
    <property type="entry name" value="ELM2"/>
    <property type="match status" value="1"/>
</dbReference>
<gene>
    <name evidence="14" type="ORF">BSL78_04192</name>
</gene>
<protein>
    <submittedName>
        <fullName evidence="14">Putative arginine-glutamic acid dipeptide repeats protein isoform X1</fullName>
    </submittedName>
</protein>
<keyword evidence="15" id="KW-1185">Reference proteome</keyword>
<evidence type="ECO:0000256" key="7">
    <source>
        <dbReference type="ARBA" id="ARBA00023242"/>
    </source>
</evidence>
<name>A0A2G8LFE3_STIJA</name>
<accession>A0A2G8LFE3</accession>
<feature type="domain" description="GATA-type" evidence="10">
    <location>
        <begin position="402"/>
        <end position="450"/>
    </location>
</feature>
<dbReference type="Proteomes" id="UP000230750">
    <property type="component" value="Unassembled WGS sequence"/>
</dbReference>
<dbReference type="GO" id="GO:0008270">
    <property type="term" value="F:zinc ion binding"/>
    <property type="evidence" value="ECO:0007669"/>
    <property type="project" value="UniProtKB-KW"/>
</dbReference>
<dbReference type="InterPro" id="IPR001005">
    <property type="entry name" value="SANT/Myb"/>
</dbReference>
<proteinExistence type="predicted"/>
<keyword evidence="6" id="KW-0804">Transcription</keyword>
<evidence type="ECO:0000256" key="3">
    <source>
        <dbReference type="ARBA" id="ARBA00022771"/>
    </source>
</evidence>
<keyword evidence="2" id="KW-0479">Metal-binding</keyword>
<dbReference type="Gene3D" id="1.10.10.60">
    <property type="entry name" value="Homeodomain-like"/>
    <property type="match status" value="1"/>
</dbReference>
<dbReference type="SUPFAM" id="SSF46689">
    <property type="entry name" value="Homeodomain-like"/>
    <property type="match status" value="1"/>
</dbReference>
<comment type="subcellular location">
    <subcellularLocation>
        <location evidence="1">Nucleus</location>
    </subcellularLocation>
</comment>
<feature type="region of interest" description="Disordered" evidence="9">
    <location>
        <begin position="355"/>
        <end position="381"/>
    </location>
</feature>
<dbReference type="PROSITE" id="PS51038">
    <property type="entry name" value="BAH"/>
    <property type="match status" value="1"/>
</dbReference>
<feature type="region of interest" description="Disordered" evidence="9">
    <location>
        <begin position="472"/>
        <end position="575"/>
    </location>
</feature>
<dbReference type="Gene3D" id="3.30.50.10">
    <property type="entry name" value="Erythroid Transcription Factor GATA-1, subunit A"/>
    <property type="match status" value="1"/>
</dbReference>
<dbReference type="STRING" id="307972.A0A2G8LFE3"/>
<dbReference type="InterPro" id="IPR000949">
    <property type="entry name" value="ELM2_dom"/>
</dbReference>
<dbReference type="OrthoDB" id="6147534at2759"/>
<evidence type="ECO:0000256" key="2">
    <source>
        <dbReference type="ARBA" id="ARBA00022723"/>
    </source>
</evidence>
<sequence>MEASIRCQDNERGNGEVIACDVGDEEAYEIGDTVYVENSRPDQPFYISTIIEYKVSKKDNVQVVVRFFIDNQRCLTLSINLWYKTGIHRMSPIIKNRELFSSDMYETYPISHLRGQCSVYHYGDIQAAKDFTAEPDTFFFILGYNPETRRLASTQGEIRVGPSHQAALPALRPLPEPSGEVITDYEELVWKPKTNDIDLNMYLQAARYRNPHNLDESTFCKEFLGFCSISLFVFSNLFLPFLQEYGSFCRDVRWRLSDEGCEMASKDDTTINALEALHENNYSYSKALQALVKNPVPKTIDRKWNHDEIKMFVRGLRQFGKNFFRIKTEYLPFKETGELIEFYYYWKKTPEAASSRGHRRHRRHGLKKIKTEPKPATPPCSDSMDVILQAEGDIDSDDSDKGMSGYACRHCFTTSSRDWHHGGRRGLLCTECRGYFKKYGDLPPIQSPKDPLPYLFKPVKEEEVLVIKQKLRKRRQDFSGSRRGRCTSEPSSPLLTNRRQSNSLSRSSPSGMSSSSEGSRVKQILEGESNLGADSPASVPEIKQEPGEEEDDVVDENLTSQRRMNSHPLMLILTR</sequence>
<dbReference type="SUPFAM" id="SSF57716">
    <property type="entry name" value="Glucocorticoid receptor-like (DNA-binding domain)"/>
    <property type="match status" value="1"/>
</dbReference>
<evidence type="ECO:0000256" key="1">
    <source>
        <dbReference type="ARBA" id="ARBA00004123"/>
    </source>
</evidence>
<evidence type="ECO:0000259" key="12">
    <source>
        <dbReference type="PROSITE" id="PS51156"/>
    </source>
</evidence>
<evidence type="ECO:0000256" key="9">
    <source>
        <dbReference type="SAM" id="MobiDB-lite"/>
    </source>
</evidence>
<feature type="compositionally biased region" description="Basic residues" evidence="9">
    <location>
        <begin position="356"/>
        <end position="368"/>
    </location>
</feature>
<dbReference type="InterPro" id="IPR017884">
    <property type="entry name" value="SANT_dom"/>
</dbReference>
<dbReference type="CDD" id="cd00202">
    <property type="entry name" value="ZnF_GATA"/>
    <property type="match status" value="1"/>
</dbReference>
<dbReference type="Pfam" id="PF01426">
    <property type="entry name" value="BAH"/>
    <property type="match status" value="1"/>
</dbReference>
<dbReference type="EMBL" id="MRZV01000099">
    <property type="protein sequence ID" value="PIK58880.1"/>
    <property type="molecule type" value="Genomic_DNA"/>
</dbReference>
<dbReference type="InterPro" id="IPR013088">
    <property type="entry name" value="Znf_NHR/GATA"/>
</dbReference>
<feature type="compositionally biased region" description="Low complexity" evidence="9">
    <location>
        <begin position="498"/>
        <end position="518"/>
    </location>
</feature>
<evidence type="ECO:0000256" key="5">
    <source>
        <dbReference type="ARBA" id="ARBA00023015"/>
    </source>
</evidence>
<dbReference type="InterPro" id="IPR000679">
    <property type="entry name" value="Znf_GATA"/>
</dbReference>
<dbReference type="PROSITE" id="PS51293">
    <property type="entry name" value="SANT"/>
    <property type="match status" value="1"/>
</dbReference>
<organism evidence="14 15">
    <name type="scientific">Stichopus japonicus</name>
    <name type="common">Sea cucumber</name>
    <dbReference type="NCBI Taxonomy" id="307972"/>
    <lineage>
        <taxon>Eukaryota</taxon>
        <taxon>Metazoa</taxon>
        <taxon>Echinodermata</taxon>
        <taxon>Eleutherozoa</taxon>
        <taxon>Echinozoa</taxon>
        <taxon>Holothuroidea</taxon>
        <taxon>Aspidochirotacea</taxon>
        <taxon>Aspidochirotida</taxon>
        <taxon>Stichopodidae</taxon>
        <taxon>Apostichopus</taxon>
    </lineage>
</organism>
<dbReference type="FunFam" id="1.10.10.60:FF:000052">
    <property type="entry name" value="Arginine-glutamic acid dipeptide (RE) repeats"/>
    <property type="match status" value="1"/>
</dbReference>
<feature type="compositionally biased region" description="Polar residues" evidence="9">
    <location>
        <begin position="488"/>
        <end position="497"/>
    </location>
</feature>
<keyword evidence="7" id="KW-0539">Nucleus</keyword>
<dbReference type="SMART" id="SM00439">
    <property type="entry name" value="BAH"/>
    <property type="match status" value="1"/>
</dbReference>
<dbReference type="Pfam" id="PF01448">
    <property type="entry name" value="ELM2"/>
    <property type="match status" value="1"/>
</dbReference>
<reference evidence="14 15" key="1">
    <citation type="journal article" date="2017" name="PLoS Biol.">
        <title>The sea cucumber genome provides insights into morphological evolution and visceral regeneration.</title>
        <authorList>
            <person name="Zhang X."/>
            <person name="Sun L."/>
            <person name="Yuan J."/>
            <person name="Sun Y."/>
            <person name="Gao Y."/>
            <person name="Zhang L."/>
            <person name="Li S."/>
            <person name="Dai H."/>
            <person name="Hamel J.F."/>
            <person name="Liu C."/>
            <person name="Yu Y."/>
            <person name="Liu S."/>
            <person name="Lin W."/>
            <person name="Guo K."/>
            <person name="Jin S."/>
            <person name="Xu P."/>
            <person name="Storey K.B."/>
            <person name="Huan P."/>
            <person name="Zhang T."/>
            <person name="Zhou Y."/>
            <person name="Zhang J."/>
            <person name="Lin C."/>
            <person name="Li X."/>
            <person name="Xing L."/>
            <person name="Huo D."/>
            <person name="Sun M."/>
            <person name="Wang L."/>
            <person name="Mercier A."/>
            <person name="Li F."/>
            <person name="Yang H."/>
            <person name="Xiang J."/>
        </authorList>
    </citation>
    <scope>NUCLEOTIDE SEQUENCE [LARGE SCALE GENOMIC DNA]</scope>
    <source>
        <strain evidence="14">Shaxun</strain>
        <tissue evidence="14">Muscle</tissue>
    </source>
</reference>
<dbReference type="SMART" id="SM00401">
    <property type="entry name" value="ZnF_GATA"/>
    <property type="match status" value="1"/>
</dbReference>
<keyword evidence="3 8" id="KW-0863">Zinc-finger</keyword>
<evidence type="ECO:0000259" key="11">
    <source>
        <dbReference type="PROSITE" id="PS51038"/>
    </source>
</evidence>